<keyword evidence="1" id="KW-0472">Membrane</keyword>
<evidence type="ECO:0000313" key="3">
    <source>
        <dbReference type="Proteomes" id="UP000410492"/>
    </source>
</evidence>
<dbReference type="Proteomes" id="UP000410492">
    <property type="component" value="Unassembled WGS sequence"/>
</dbReference>
<sequence length="102" mass="10881">GSDSTSTLTLAVVRYCSVWPVLAFSVLGCWFGVRFRDTNAGIPASIDFRLSACSLLVTFSVLLGHYDRFSGPGYSDYTACDSARWPGGVAAKRAKPANRPGA</sequence>
<evidence type="ECO:0000313" key="2">
    <source>
        <dbReference type="EMBL" id="VEN61892.1"/>
    </source>
</evidence>
<reference evidence="2 3" key="1">
    <citation type="submission" date="2019-01" db="EMBL/GenBank/DDBJ databases">
        <authorList>
            <person name="Sayadi A."/>
        </authorList>
    </citation>
    <scope>NUCLEOTIDE SEQUENCE [LARGE SCALE GENOMIC DNA]</scope>
</reference>
<accession>A0A653DQT6</accession>
<feature type="transmembrane region" description="Helical" evidence="1">
    <location>
        <begin position="12"/>
        <end position="33"/>
    </location>
</feature>
<dbReference type="AlphaFoldDB" id="A0A653DQT6"/>
<proteinExistence type="predicted"/>
<keyword evidence="1" id="KW-0812">Transmembrane</keyword>
<evidence type="ECO:0000256" key="1">
    <source>
        <dbReference type="SAM" id="Phobius"/>
    </source>
</evidence>
<keyword evidence="1" id="KW-1133">Transmembrane helix</keyword>
<organism evidence="2 3">
    <name type="scientific">Callosobruchus maculatus</name>
    <name type="common">Southern cowpea weevil</name>
    <name type="synonym">Pulse bruchid</name>
    <dbReference type="NCBI Taxonomy" id="64391"/>
    <lineage>
        <taxon>Eukaryota</taxon>
        <taxon>Metazoa</taxon>
        <taxon>Ecdysozoa</taxon>
        <taxon>Arthropoda</taxon>
        <taxon>Hexapoda</taxon>
        <taxon>Insecta</taxon>
        <taxon>Pterygota</taxon>
        <taxon>Neoptera</taxon>
        <taxon>Endopterygota</taxon>
        <taxon>Coleoptera</taxon>
        <taxon>Polyphaga</taxon>
        <taxon>Cucujiformia</taxon>
        <taxon>Chrysomeloidea</taxon>
        <taxon>Chrysomelidae</taxon>
        <taxon>Bruchinae</taxon>
        <taxon>Bruchini</taxon>
        <taxon>Callosobruchus</taxon>
    </lineage>
</organism>
<dbReference type="OrthoDB" id="660555at2759"/>
<name>A0A653DQT6_CALMS</name>
<feature type="non-terminal residue" evidence="2">
    <location>
        <position position="1"/>
    </location>
</feature>
<gene>
    <name evidence="2" type="ORF">CALMAC_LOCUS19178</name>
</gene>
<keyword evidence="3" id="KW-1185">Reference proteome</keyword>
<protein>
    <submittedName>
        <fullName evidence="2">Uncharacterized protein</fullName>
    </submittedName>
</protein>
<dbReference type="EMBL" id="CAACVG010013480">
    <property type="protein sequence ID" value="VEN61892.1"/>
    <property type="molecule type" value="Genomic_DNA"/>
</dbReference>